<dbReference type="Proteomes" id="UP000321901">
    <property type="component" value="Unassembled WGS sequence"/>
</dbReference>
<sequence length="77" mass="9102">MDMWNYRVLKGKQNGSDCYEIHEVYYDEDGKPRAWAESHNVLIDDGLDELKETYDYIQNAFKMPVLEEVDGKLVELK</sequence>
<evidence type="ECO:0000313" key="2">
    <source>
        <dbReference type="Proteomes" id="UP000321901"/>
    </source>
</evidence>
<reference evidence="1 2" key="1">
    <citation type="submission" date="2019-07" db="EMBL/GenBank/DDBJ databases">
        <title>Whole genome shotgun sequence of Sporosarcina luteola NBRC 105378.</title>
        <authorList>
            <person name="Hosoyama A."/>
            <person name="Uohara A."/>
            <person name="Ohji S."/>
            <person name="Ichikawa N."/>
        </authorList>
    </citation>
    <scope>NUCLEOTIDE SEQUENCE [LARGE SCALE GENOMIC DNA]</scope>
    <source>
        <strain evidence="1 2">NBRC 105378</strain>
    </source>
</reference>
<protein>
    <submittedName>
        <fullName evidence="1">Uncharacterized protein</fullName>
    </submittedName>
</protein>
<dbReference type="AlphaFoldDB" id="A0A511Z613"/>
<dbReference type="EMBL" id="BJYL01000015">
    <property type="protein sequence ID" value="GEN82875.1"/>
    <property type="molecule type" value="Genomic_DNA"/>
</dbReference>
<proteinExistence type="predicted"/>
<organism evidence="1 2">
    <name type="scientific">Sporosarcina luteola</name>
    <dbReference type="NCBI Taxonomy" id="582850"/>
    <lineage>
        <taxon>Bacteria</taxon>
        <taxon>Bacillati</taxon>
        <taxon>Bacillota</taxon>
        <taxon>Bacilli</taxon>
        <taxon>Bacillales</taxon>
        <taxon>Caryophanaceae</taxon>
        <taxon>Sporosarcina</taxon>
    </lineage>
</organism>
<accession>A0A511Z613</accession>
<keyword evidence="2" id="KW-1185">Reference proteome</keyword>
<name>A0A511Z613_9BACL</name>
<gene>
    <name evidence="1" type="ORF">SLU01_11870</name>
</gene>
<evidence type="ECO:0000313" key="1">
    <source>
        <dbReference type="EMBL" id="GEN82875.1"/>
    </source>
</evidence>
<comment type="caution">
    <text evidence="1">The sequence shown here is derived from an EMBL/GenBank/DDBJ whole genome shotgun (WGS) entry which is preliminary data.</text>
</comment>